<dbReference type="OrthoDB" id="9762378at2"/>
<dbReference type="PANTHER" id="PTHR48101:SF1">
    <property type="entry name" value="METHYLMALONYL-COA MUTASE, LARGE SUBUNIT"/>
    <property type="match status" value="1"/>
</dbReference>
<dbReference type="InterPro" id="IPR016176">
    <property type="entry name" value="Cbl-dep_enz_cat"/>
</dbReference>
<evidence type="ECO:0000256" key="1">
    <source>
        <dbReference type="ARBA" id="ARBA00023235"/>
    </source>
</evidence>
<dbReference type="EMBL" id="SJZI01000043">
    <property type="protein sequence ID" value="TCJ13791.1"/>
    <property type="molecule type" value="Genomic_DNA"/>
</dbReference>
<dbReference type="GO" id="GO:0031419">
    <property type="term" value="F:cobalamin binding"/>
    <property type="evidence" value="ECO:0007669"/>
    <property type="project" value="InterPro"/>
</dbReference>
<dbReference type="InterPro" id="IPR006098">
    <property type="entry name" value="MMCoA_mutase_a_cat"/>
</dbReference>
<dbReference type="Proteomes" id="UP000295334">
    <property type="component" value="Unassembled WGS sequence"/>
</dbReference>
<feature type="region of interest" description="Disordered" evidence="2">
    <location>
        <begin position="18"/>
        <end position="37"/>
    </location>
</feature>
<dbReference type="Gene3D" id="3.20.20.240">
    <property type="entry name" value="Methylmalonyl-CoA mutase"/>
    <property type="match status" value="1"/>
</dbReference>
<evidence type="ECO:0000259" key="3">
    <source>
        <dbReference type="Pfam" id="PF01642"/>
    </source>
</evidence>
<evidence type="ECO:0000313" key="5">
    <source>
        <dbReference type="Proteomes" id="UP000295334"/>
    </source>
</evidence>
<dbReference type="PANTHER" id="PTHR48101">
    <property type="entry name" value="METHYLMALONYL-COA MUTASE, MITOCHONDRIAL-RELATED"/>
    <property type="match status" value="1"/>
</dbReference>
<proteinExistence type="predicted"/>
<protein>
    <submittedName>
        <fullName evidence="4">Methylmalonyl-CoA mutase</fullName>
    </submittedName>
</protein>
<dbReference type="AlphaFoldDB" id="A0A4R1BA17"/>
<accession>A0A4R1BA17</accession>
<reference evidence="4 5" key="1">
    <citation type="submission" date="2019-03" db="EMBL/GenBank/DDBJ databases">
        <authorList>
            <person name="Kim M.K.M."/>
        </authorList>
    </citation>
    <scope>NUCLEOTIDE SEQUENCE [LARGE SCALE GENOMIC DNA]</scope>
    <source>
        <strain evidence="4 5">17J68-12</strain>
    </source>
</reference>
<organism evidence="4 5">
    <name type="scientific">Flaviaesturariibacter flavus</name>
    <dbReference type="NCBI Taxonomy" id="2502780"/>
    <lineage>
        <taxon>Bacteria</taxon>
        <taxon>Pseudomonadati</taxon>
        <taxon>Bacteroidota</taxon>
        <taxon>Chitinophagia</taxon>
        <taxon>Chitinophagales</taxon>
        <taxon>Chitinophagaceae</taxon>
        <taxon>Flaviaestuariibacter</taxon>
    </lineage>
</organism>
<dbReference type="InterPro" id="IPR006099">
    <property type="entry name" value="MeMalonylCoA_mutase_a/b_cat"/>
</dbReference>
<keyword evidence="5" id="KW-1185">Reference proteome</keyword>
<name>A0A4R1BA17_9BACT</name>
<dbReference type="RefSeq" id="WP_131449698.1">
    <property type="nucleotide sequence ID" value="NZ_SJZI01000043.1"/>
</dbReference>
<dbReference type="SUPFAM" id="SSF51703">
    <property type="entry name" value="Cobalamin (vitamin B12)-dependent enzymes"/>
    <property type="match status" value="1"/>
</dbReference>
<evidence type="ECO:0000313" key="4">
    <source>
        <dbReference type="EMBL" id="TCJ13791.1"/>
    </source>
</evidence>
<keyword evidence="1" id="KW-0413">Isomerase</keyword>
<dbReference type="GO" id="GO:0004494">
    <property type="term" value="F:methylmalonyl-CoA mutase activity"/>
    <property type="evidence" value="ECO:0007669"/>
    <property type="project" value="InterPro"/>
</dbReference>
<evidence type="ECO:0000256" key="2">
    <source>
        <dbReference type="SAM" id="MobiDB-lite"/>
    </source>
</evidence>
<gene>
    <name evidence="4" type="ORF">EPD60_11905</name>
</gene>
<dbReference type="NCBIfam" id="TIGR00641">
    <property type="entry name" value="acid_CoA_mut_N"/>
    <property type="match status" value="1"/>
</dbReference>
<feature type="domain" description="Methylmalonyl-CoA mutase alpha/beta chain catalytic" evidence="3">
    <location>
        <begin position="6"/>
        <end position="515"/>
    </location>
</feature>
<dbReference type="Pfam" id="PF01642">
    <property type="entry name" value="MM_CoA_mutase"/>
    <property type="match status" value="1"/>
</dbReference>
<sequence>MKPLHTDSGIEIKQLYTPADLPQAPDEKPGEYPFTRGVQPDMYRGKLWTMRQYAGFSTAEESNKRYHYLLSQGVMGLSVAFDLPTQIGYDSDHPLSEGEVGKVGVAIDSLDDIDTLFKGIRLEDVSTSMTINATAFILLSFYVAQAKRQGADLKKISGTIQNDILKEYAARGTYIYPPKPSMRIITDIFAWCSKELPKWNTISISGYHIREAGSTAVQEIAFTLSNGKAYVQAALAQGLDINVFGKRLSFFFNAHNNLFEEIAKFRAARRMWARIMKELGATDPKAMMLRFHTQTGGSTLTAQQPLNNIARVTIQTLAAVLGGTQSLHTNGYDEALSLPTEEAARIALRTQQVVAFESGAPDTVDPLAGSYFVENLTNEVEHAAWELIAQIDSMGGSVSAIEQGFIQEAIARSAYDYQRGIESGEKIIVGVNKFTVDKEDPVPGFRIDDSIRDAQSQKLQALRARRDAAAVTAALETIRGKATDGGNLMPAVIDAVEKYATLGEIADVLRSVFGEYK</sequence>
<comment type="caution">
    <text evidence="4">The sequence shown here is derived from an EMBL/GenBank/DDBJ whole genome shotgun (WGS) entry which is preliminary data.</text>
</comment>